<evidence type="ECO:0000256" key="7">
    <source>
        <dbReference type="ARBA" id="ARBA00022824"/>
    </source>
</evidence>
<evidence type="ECO:0000256" key="10">
    <source>
        <dbReference type="ARBA" id="ARBA00023284"/>
    </source>
</evidence>
<dbReference type="EMBL" id="LFYR01000514">
    <property type="protein sequence ID" value="KMZ73820.1"/>
    <property type="molecule type" value="Genomic_DNA"/>
</dbReference>
<comment type="catalytic activity">
    <reaction evidence="1">
        <text>Catalyzes the rearrangement of -S-S- bonds in proteins.</text>
        <dbReference type="EC" id="5.3.4.1"/>
    </reaction>
</comment>
<keyword evidence="8" id="KW-1015">Disulfide bond</keyword>
<dbReference type="CDD" id="cd02995">
    <property type="entry name" value="PDI_a_PDI_a'_C"/>
    <property type="match status" value="1"/>
</dbReference>
<keyword evidence="7" id="KW-0256">Endoplasmic reticulum</keyword>
<dbReference type="Proteomes" id="UP000036987">
    <property type="component" value="Unassembled WGS sequence"/>
</dbReference>
<dbReference type="InterPro" id="IPR036249">
    <property type="entry name" value="Thioredoxin-like_sf"/>
</dbReference>
<dbReference type="GO" id="GO:0005783">
    <property type="term" value="C:endoplasmic reticulum"/>
    <property type="evidence" value="ECO:0000318"/>
    <property type="project" value="GO_Central"/>
</dbReference>
<dbReference type="InterPro" id="IPR013766">
    <property type="entry name" value="Thioredoxin_domain"/>
</dbReference>
<evidence type="ECO:0000256" key="1">
    <source>
        <dbReference type="ARBA" id="ARBA00001182"/>
    </source>
</evidence>
<dbReference type="CDD" id="cd02961">
    <property type="entry name" value="PDI_a_family"/>
    <property type="match status" value="1"/>
</dbReference>
<dbReference type="Pfam" id="PF13848">
    <property type="entry name" value="Thioredoxin_6"/>
    <property type="match status" value="1"/>
</dbReference>
<comment type="subcellular location">
    <subcellularLocation>
        <location evidence="2">Endoplasmic reticulum lumen</location>
    </subcellularLocation>
</comment>
<name>A0A0K9Q036_ZOSMR</name>
<protein>
    <recommendedName>
        <fullName evidence="4">protein disulfide-isomerase</fullName>
        <ecNumber evidence="4">5.3.4.1</ecNumber>
    </recommendedName>
</protein>
<dbReference type="Pfam" id="PF00085">
    <property type="entry name" value="Thioredoxin"/>
    <property type="match status" value="2"/>
</dbReference>
<keyword evidence="5 11" id="KW-0732">Signal</keyword>
<dbReference type="STRING" id="29655.A0A0K9Q036"/>
<organism evidence="13 14">
    <name type="scientific">Zostera marina</name>
    <name type="common">Eelgrass</name>
    <dbReference type="NCBI Taxonomy" id="29655"/>
    <lineage>
        <taxon>Eukaryota</taxon>
        <taxon>Viridiplantae</taxon>
        <taxon>Streptophyta</taxon>
        <taxon>Embryophyta</taxon>
        <taxon>Tracheophyta</taxon>
        <taxon>Spermatophyta</taxon>
        <taxon>Magnoliopsida</taxon>
        <taxon>Liliopsida</taxon>
        <taxon>Zosteraceae</taxon>
        <taxon>Zostera</taxon>
    </lineage>
</organism>
<dbReference type="AlphaFoldDB" id="A0A0K9Q036"/>
<dbReference type="PANTHER" id="PTHR18929">
    <property type="entry name" value="PROTEIN DISULFIDE ISOMERASE"/>
    <property type="match status" value="1"/>
</dbReference>
<dbReference type="SUPFAM" id="SSF52833">
    <property type="entry name" value="Thioredoxin-like"/>
    <property type="match status" value="4"/>
</dbReference>
<comment type="caution">
    <text evidence="13">The sequence shown here is derived from an EMBL/GenBank/DDBJ whole genome shotgun (WGS) entry which is preliminary data.</text>
</comment>
<accession>A0A0K9Q036</accession>
<keyword evidence="14" id="KW-1185">Reference proteome</keyword>
<keyword evidence="9 13" id="KW-0413">Isomerase</keyword>
<feature type="domain" description="Thioredoxin" evidence="12">
    <location>
        <begin position="65"/>
        <end position="186"/>
    </location>
</feature>
<evidence type="ECO:0000256" key="8">
    <source>
        <dbReference type="ARBA" id="ARBA00023157"/>
    </source>
</evidence>
<evidence type="ECO:0000313" key="14">
    <source>
        <dbReference type="Proteomes" id="UP000036987"/>
    </source>
</evidence>
<dbReference type="CDD" id="cd02981">
    <property type="entry name" value="PDI_b_family"/>
    <property type="match status" value="1"/>
</dbReference>
<evidence type="ECO:0000256" key="4">
    <source>
        <dbReference type="ARBA" id="ARBA00012723"/>
    </source>
</evidence>
<gene>
    <name evidence="13" type="ORF">ZOSMA_13G00210</name>
</gene>
<dbReference type="OrthoDB" id="427280at2759"/>
<evidence type="ECO:0000259" key="12">
    <source>
        <dbReference type="PROSITE" id="PS51352"/>
    </source>
</evidence>
<feature type="chain" id="PRO_5005528034" description="protein disulfide-isomerase" evidence="11">
    <location>
        <begin position="34"/>
        <end position="547"/>
    </location>
</feature>
<evidence type="ECO:0000256" key="11">
    <source>
        <dbReference type="SAM" id="SignalP"/>
    </source>
</evidence>
<feature type="signal peptide" evidence="11">
    <location>
        <begin position="1"/>
        <end position="33"/>
    </location>
</feature>
<dbReference type="Gene3D" id="3.40.30.10">
    <property type="entry name" value="Glutaredoxin"/>
    <property type="match status" value="4"/>
</dbReference>
<evidence type="ECO:0000256" key="9">
    <source>
        <dbReference type="ARBA" id="ARBA00023235"/>
    </source>
</evidence>
<dbReference type="GO" id="GO:0006457">
    <property type="term" value="P:protein folding"/>
    <property type="evidence" value="ECO:0000318"/>
    <property type="project" value="GO_Central"/>
</dbReference>
<keyword evidence="6" id="KW-0677">Repeat</keyword>
<evidence type="ECO:0000313" key="13">
    <source>
        <dbReference type="EMBL" id="KMZ73820.1"/>
    </source>
</evidence>
<dbReference type="FunFam" id="3.40.30.10:FF:000042">
    <property type="entry name" value="protein disulfide-isomerase A2"/>
    <property type="match status" value="1"/>
</dbReference>
<comment type="similarity">
    <text evidence="3">Belongs to the protein disulfide isomerase family.</text>
</comment>
<reference evidence="14" key="1">
    <citation type="journal article" date="2016" name="Nature">
        <title>The genome of the seagrass Zostera marina reveals angiosperm adaptation to the sea.</title>
        <authorList>
            <person name="Olsen J.L."/>
            <person name="Rouze P."/>
            <person name="Verhelst B."/>
            <person name="Lin Y.-C."/>
            <person name="Bayer T."/>
            <person name="Collen J."/>
            <person name="Dattolo E."/>
            <person name="De Paoli E."/>
            <person name="Dittami S."/>
            <person name="Maumus F."/>
            <person name="Michel G."/>
            <person name="Kersting A."/>
            <person name="Lauritano C."/>
            <person name="Lohaus R."/>
            <person name="Toepel M."/>
            <person name="Tonon T."/>
            <person name="Vanneste K."/>
            <person name="Amirebrahimi M."/>
            <person name="Brakel J."/>
            <person name="Bostroem C."/>
            <person name="Chovatia M."/>
            <person name="Grimwood J."/>
            <person name="Jenkins J.W."/>
            <person name="Jueterbock A."/>
            <person name="Mraz A."/>
            <person name="Stam W.T."/>
            <person name="Tice H."/>
            <person name="Bornberg-Bauer E."/>
            <person name="Green P.J."/>
            <person name="Pearson G.A."/>
            <person name="Procaccini G."/>
            <person name="Duarte C.M."/>
            <person name="Schmutz J."/>
            <person name="Reusch T.B.H."/>
            <person name="Van de Peer Y."/>
        </authorList>
    </citation>
    <scope>NUCLEOTIDE SEQUENCE [LARGE SCALE GENOMIC DNA]</scope>
    <source>
        <strain evidence="14">cv. Finnish</strain>
    </source>
</reference>
<evidence type="ECO:0000256" key="5">
    <source>
        <dbReference type="ARBA" id="ARBA00022729"/>
    </source>
</evidence>
<dbReference type="PROSITE" id="PS51352">
    <property type="entry name" value="THIOREDOXIN_2"/>
    <property type="match status" value="2"/>
</dbReference>
<dbReference type="GO" id="GO:0003756">
    <property type="term" value="F:protein disulfide isomerase activity"/>
    <property type="evidence" value="ECO:0000318"/>
    <property type="project" value="GO_Central"/>
</dbReference>
<dbReference type="PANTHER" id="PTHR18929:SF189">
    <property type="entry name" value="PROTEIN DISULFIDE ISOMERASE-LIKE 1-5-RELATED"/>
    <property type="match status" value="1"/>
</dbReference>
<keyword evidence="10" id="KW-0676">Redox-active center</keyword>
<dbReference type="FunFam" id="3.40.30.10:FF:000201">
    <property type="entry name" value="Protein disulfide isomerase-like 1-5"/>
    <property type="match status" value="1"/>
</dbReference>
<dbReference type="GO" id="GO:0005788">
    <property type="term" value="C:endoplasmic reticulum lumen"/>
    <property type="evidence" value="ECO:0007669"/>
    <property type="project" value="UniProtKB-SubCell"/>
</dbReference>
<evidence type="ECO:0000256" key="6">
    <source>
        <dbReference type="ARBA" id="ARBA00022737"/>
    </source>
</evidence>
<evidence type="ECO:0000256" key="2">
    <source>
        <dbReference type="ARBA" id="ARBA00004319"/>
    </source>
</evidence>
<sequence length="547" mass="61570">MPQTTVNPLFIQVIVALVLLLLVTSSLLTFSQSTDTELNELLAIDDELESQGDVAAKAGKPSEEANILRKAQRFVIELSNENTGKVVDGNVYVMVLGYTPWCDRSAELMPRFAEAATVLREMIIDGDGGGDVVMAKLDAERYPKAASRIGIKGYPTLLLFVNGSSQPYRGGFTTEEIVLWIRKKTGAPTIRLDSIASGKEFLAKHHEFVVGFFRNYEAHEYVEFRKAGVNDNAIQFVETDNIDVAEFLFPNISHGTNNFIGLVKNEAEKFLAFDETFEEEKILKFVDLNKYPLISTMTELNSANIYASAIKLQVFVIAKFDDFNRLRDLLQDMAMQYKTKVMFIYVDVADDNIAKPFLTLFGIEANQSTDPIVIAFNGNIGSKYMLESDVTKSNIDEFCSRLFQGTIAPYFNSEKIPDDNKKKIVEKVVGKTFDSLVLGDSENVFLEVYTHWCIDCKSTTKKVLKLSKYFKDHANLKFARIDASLNEHPKLKINAYPTLLFYPKGDKSNPISVDKKSSLKDMIELIKKLLNPEENDLTEDQNGKDEL</sequence>
<dbReference type="GO" id="GO:0034976">
    <property type="term" value="P:response to endoplasmic reticulum stress"/>
    <property type="evidence" value="ECO:0000318"/>
    <property type="project" value="GO_Central"/>
</dbReference>
<feature type="domain" description="Thioredoxin" evidence="12">
    <location>
        <begin position="402"/>
        <end position="531"/>
    </location>
</feature>
<evidence type="ECO:0000256" key="3">
    <source>
        <dbReference type="ARBA" id="ARBA00006347"/>
    </source>
</evidence>
<dbReference type="FunFam" id="3.40.30.10:FF:000204">
    <property type="entry name" value="Protein disulfide isomerase-like 1-6"/>
    <property type="match status" value="1"/>
</dbReference>
<dbReference type="EC" id="5.3.4.1" evidence="4"/>
<dbReference type="OMA" id="FTPWCIN"/>
<proteinExistence type="inferred from homology"/>